<evidence type="ECO:0000256" key="1">
    <source>
        <dbReference type="SAM" id="MobiDB-lite"/>
    </source>
</evidence>
<name>A0A160TPI7_9ZZZZ</name>
<reference evidence="2" key="1">
    <citation type="submission" date="2015-10" db="EMBL/GenBank/DDBJ databases">
        <authorList>
            <person name="Gilbert D.G."/>
        </authorList>
    </citation>
    <scope>NUCLEOTIDE SEQUENCE</scope>
</reference>
<feature type="region of interest" description="Disordered" evidence="1">
    <location>
        <begin position="95"/>
        <end position="115"/>
    </location>
</feature>
<evidence type="ECO:0000313" key="2">
    <source>
        <dbReference type="EMBL" id="CUS46678.1"/>
    </source>
</evidence>
<dbReference type="AlphaFoldDB" id="A0A160TPI7"/>
<dbReference type="EMBL" id="CZQE01000385">
    <property type="protein sequence ID" value="CUS46678.1"/>
    <property type="molecule type" value="Genomic_DNA"/>
</dbReference>
<organism evidence="2">
    <name type="scientific">hydrothermal vent metagenome</name>
    <dbReference type="NCBI Taxonomy" id="652676"/>
    <lineage>
        <taxon>unclassified sequences</taxon>
        <taxon>metagenomes</taxon>
        <taxon>ecological metagenomes</taxon>
    </lineage>
</organism>
<protein>
    <submittedName>
        <fullName evidence="2">Uncharacterized protein</fullName>
    </submittedName>
</protein>
<proteinExistence type="predicted"/>
<gene>
    <name evidence="2" type="ORF">MGWOODY_Smn1792</name>
</gene>
<sequence>MQKYMAIPDGLRQISGLINVPKESLMNPVFRVALLAAVASLMPAPLAAEQKNDAGTASKKRDPNQMVCENQEVLGSRLAVKKICMTRSQWAEQRRTDREMVQQSQVSGCGRKVGC</sequence>
<accession>A0A160TPI7</accession>